<dbReference type="EMBL" id="CM042018">
    <property type="protein sequence ID" value="KAI3826282.1"/>
    <property type="molecule type" value="Genomic_DNA"/>
</dbReference>
<reference evidence="2" key="1">
    <citation type="journal article" date="2022" name="Mol. Ecol. Resour.">
        <title>The genomes of chicory, endive, great burdock and yacon provide insights into Asteraceae palaeo-polyploidization history and plant inulin production.</title>
        <authorList>
            <person name="Fan W."/>
            <person name="Wang S."/>
            <person name="Wang H."/>
            <person name="Wang A."/>
            <person name="Jiang F."/>
            <person name="Liu H."/>
            <person name="Zhao H."/>
            <person name="Xu D."/>
            <person name="Zhang Y."/>
        </authorList>
    </citation>
    <scope>NUCLEOTIDE SEQUENCE [LARGE SCALE GENOMIC DNA]</scope>
    <source>
        <strain evidence="2">cv. Yunnan</strain>
    </source>
</reference>
<proteinExistence type="predicted"/>
<evidence type="ECO:0000313" key="1">
    <source>
        <dbReference type="EMBL" id="KAI3826282.1"/>
    </source>
</evidence>
<keyword evidence="2" id="KW-1185">Reference proteome</keyword>
<accession>A0ACB9K218</accession>
<protein>
    <submittedName>
        <fullName evidence="1">Uncharacterized protein</fullName>
    </submittedName>
</protein>
<gene>
    <name evidence="1" type="ORF">L1987_00327</name>
</gene>
<sequence length="252" mass="28036">MFPRSRLDFHRAYDCWHGERKVARPRAISNIINDLRTGASNSSVSTTMLYDEKRCESIYGFLPCADTMAEGAFLMILYTGLMMLGEEWIRKGSQALFWLLGDYKMIGAGVFRLLMAFPRIVLVIVTGIFSTESAAQSQVAFGVSMYGGSTFITLTFIWGFCIMLNEDKLPVKEPIPIYEHKEEDSSTKCLPLKHKLSILVDNGVKVDPETGDTAKIMLVSLIPFAIVELVALIKSRVATLFTLIVSGLSLVS</sequence>
<name>A0ACB9K218_9ASTR</name>
<evidence type="ECO:0000313" key="2">
    <source>
        <dbReference type="Proteomes" id="UP001056120"/>
    </source>
</evidence>
<dbReference type="Proteomes" id="UP001056120">
    <property type="component" value="Linkage Group LG01"/>
</dbReference>
<reference evidence="1 2" key="2">
    <citation type="journal article" date="2022" name="Mol. Ecol. Resour.">
        <title>The genomes of chicory, endive, great burdock and yacon provide insights into Asteraceae paleo-polyploidization history and plant inulin production.</title>
        <authorList>
            <person name="Fan W."/>
            <person name="Wang S."/>
            <person name="Wang H."/>
            <person name="Wang A."/>
            <person name="Jiang F."/>
            <person name="Liu H."/>
            <person name="Zhao H."/>
            <person name="Xu D."/>
            <person name="Zhang Y."/>
        </authorList>
    </citation>
    <scope>NUCLEOTIDE SEQUENCE [LARGE SCALE GENOMIC DNA]</scope>
    <source>
        <strain evidence="2">cv. Yunnan</strain>
        <tissue evidence="1">Leaves</tissue>
    </source>
</reference>
<comment type="caution">
    <text evidence="1">The sequence shown here is derived from an EMBL/GenBank/DDBJ whole genome shotgun (WGS) entry which is preliminary data.</text>
</comment>
<organism evidence="1 2">
    <name type="scientific">Smallanthus sonchifolius</name>
    <dbReference type="NCBI Taxonomy" id="185202"/>
    <lineage>
        <taxon>Eukaryota</taxon>
        <taxon>Viridiplantae</taxon>
        <taxon>Streptophyta</taxon>
        <taxon>Embryophyta</taxon>
        <taxon>Tracheophyta</taxon>
        <taxon>Spermatophyta</taxon>
        <taxon>Magnoliopsida</taxon>
        <taxon>eudicotyledons</taxon>
        <taxon>Gunneridae</taxon>
        <taxon>Pentapetalae</taxon>
        <taxon>asterids</taxon>
        <taxon>campanulids</taxon>
        <taxon>Asterales</taxon>
        <taxon>Asteraceae</taxon>
        <taxon>Asteroideae</taxon>
        <taxon>Heliantheae alliance</taxon>
        <taxon>Millerieae</taxon>
        <taxon>Smallanthus</taxon>
    </lineage>
</organism>